<protein>
    <submittedName>
        <fullName evidence="3">Uncharacterized protein</fullName>
    </submittedName>
</protein>
<feature type="compositionally biased region" description="Polar residues" evidence="1">
    <location>
        <begin position="174"/>
        <end position="198"/>
    </location>
</feature>
<dbReference type="EMBL" id="ML994029">
    <property type="protein sequence ID" value="KAF2200302.1"/>
    <property type="molecule type" value="Genomic_DNA"/>
</dbReference>
<gene>
    <name evidence="3" type="ORF">GQ43DRAFT_432639</name>
</gene>
<organism evidence="3 4">
    <name type="scientific">Delitschia confertaspora ATCC 74209</name>
    <dbReference type="NCBI Taxonomy" id="1513339"/>
    <lineage>
        <taxon>Eukaryota</taxon>
        <taxon>Fungi</taxon>
        <taxon>Dikarya</taxon>
        <taxon>Ascomycota</taxon>
        <taxon>Pezizomycotina</taxon>
        <taxon>Dothideomycetes</taxon>
        <taxon>Pleosporomycetidae</taxon>
        <taxon>Pleosporales</taxon>
        <taxon>Delitschiaceae</taxon>
        <taxon>Delitschia</taxon>
    </lineage>
</organism>
<keyword evidence="2" id="KW-0472">Membrane</keyword>
<feature type="region of interest" description="Disordered" evidence="1">
    <location>
        <begin position="174"/>
        <end position="223"/>
    </location>
</feature>
<reference evidence="3" key="1">
    <citation type="journal article" date="2020" name="Stud. Mycol.">
        <title>101 Dothideomycetes genomes: a test case for predicting lifestyles and emergence of pathogens.</title>
        <authorList>
            <person name="Haridas S."/>
            <person name="Albert R."/>
            <person name="Binder M."/>
            <person name="Bloem J."/>
            <person name="Labutti K."/>
            <person name="Salamov A."/>
            <person name="Andreopoulos B."/>
            <person name="Baker S."/>
            <person name="Barry K."/>
            <person name="Bills G."/>
            <person name="Bluhm B."/>
            <person name="Cannon C."/>
            <person name="Castanera R."/>
            <person name="Culley D."/>
            <person name="Daum C."/>
            <person name="Ezra D."/>
            <person name="Gonzalez J."/>
            <person name="Henrissat B."/>
            <person name="Kuo A."/>
            <person name="Liang C."/>
            <person name="Lipzen A."/>
            <person name="Lutzoni F."/>
            <person name="Magnuson J."/>
            <person name="Mondo S."/>
            <person name="Nolan M."/>
            <person name="Ohm R."/>
            <person name="Pangilinan J."/>
            <person name="Park H.-J."/>
            <person name="Ramirez L."/>
            <person name="Alfaro M."/>
            <person name="Sun H."/>
            <person name="Tritt A."/>
            <person name="Yoshinaga Y."/>
            <person name="Zwiers L.-H."/>
            <person name="Turgeon B."/>
            <person name="Goodwin S."/>
            <person name="Spatafora J."/>
            <person name="Crous P."/>
            <person name="Grigoriev I."/>
        </authorList>
    </citation>
    <scope>NUCLEOTIDE SEQUENCE</scope>
    <source>
        <strain evidence="3">ATCC 74209</strain>
    </source>
</reference>
<evidence type="ECO:0000313" key="3">
    <source>
        <dbReference type="EMBL" id="KAF2200302.1"/>
    </source>
</evidence>
<accession>A0A9P4MRU7</accession>
<evidence type="ECO:0000256" key="2">
    <source>
        <dbReference type="SAM" id="Phobius"/>
    </source>
</evidence>
<feature type="compositionally biased region" description="Basic and acidic residues" evidence="1">
    <location>
        <begin position="376"/>
        <end position="385"/>
    </location>
</feature>
<keyword evidence="2" id="KW-0812">Transmembrane</keyword>
<name>A0A9P4MRU7_9PLEO</name>
<dbReference type="AlphaFoldDB" id="A0A9P4MRU7"/>
<proteinExistence type="predicted"/>
<evidence type="ECO:0000313" key="4">
    <source>
        <dbReference type="Proteomes" id="UP000799536"/>
    </source>
</evidence>
<keyword evidence="4" id="KW-1185">Reference proteome</keyword>
<feature type="region of interest" description="Disordered" evidence="1">
    <location>
        <begin position="364"/>
        <end position="385"/>
    </location>
</feature>
<dbReference type="Proteomes" id="UP000799536">
    <property type="component" value="Unassembled WGS sequence"/>
</dbReference>
<evidence type="ECO:0000256" key="1">
    <source>
        <dbReference type="SAM" id="MobiDB-lite"/>
    </source>
</evidence>
<sequence length="418" mass="45561">MQTYPSRRFTTLFPSSWAIFNHENSREYRVEDTALSPPEKDIKGPVGRTEHLWQAPLTDNIAYRCLTSPRPRHIISAAWWAETTKSLTILRNPPRRYSSWTCCPSPLTALIWMGVILSAAVEASPFPQAIPDETGNTGNVRVPCPAPCNLRPNATTISLSSVPSVTVEPLPSISTSASSFNENPESAPSTVATQNPIPSQNPTPTPDLNTNPQPPDQTFQNPNNTAALLTLTTPKLLLPTGAVAGIVAGALSLVLLLVLLILWLRRRHHIDIKEISIRRNRLGSRLGFSKFGGDLGDGDIDSGVKKVHGDKQRGVETSGWREKGLLSVPKPGFLAKHESKTATVWLNKESIGRPQVGLVRLHKEQDSRVGRNKGSVRRDASDAAVDKGMISAPRPARPASAESLGRLSGIGWEEVLFF</sequence>
<keyword evidence="2" id="KW-1133">Transmembrane helix</keyword>
<feature type="transmembrane region" description="Helical" evidence="2">
    <location>
        <begin position="242"/>
        <end position="264"/>
    </location>
</feature>
<comment type="caution">
    <text evidence="3">The sequence shown here is derived from an EMBL/GenBank/DDBJ whole genome shotgun (WGS) entry which is preliminary data.</text>
</comment>